<keyword evidence="2 5" id="KW-0489">Methyltransferase</keyword>
<dbReference type="InterPro" id="IPR004033">
    <property type="entry name" value="UbiE/COQ5_MeTrFase"/>
</dbReference>
<protein>
    <recommendedName>
        <fullName evidence="5">Demethylmenaquinone methyltransferase</fullName>
        <ecNumber evidence="5">2.1.1.163</ecNumber>
    </recommendedName>
</protein>
<reference evidence="6" key="1">
    <citation type="journal article" date="2020" name="mSystems">
        <title>Genome- and Community-Level Interaction Insights into Carbon Utilization and Element Cycling Functions of Hydrothermarchaeota in Hydrothermal Sediment.</title>
        <authorList>
            <person name="Zhou Z."/>
            <person name="Liu Y."/>
            <person name="Xu W."/>
            <person name="Pan J."/>
            <person name="Luo Z.H."/>
            <person name="Li M."/>
        </authorList>
    </citation>
    <scope>NUCLEOTIDE SEQUENCE [LARGE SCALE GENOMIC DNA]</scope>
    <source>
        <strain evidence="6">SpSt-711</strain>
    </source>
</reference>
<comment type="caution">
    <text evidence="5">Lacks conserved residue(s) required for the propagation of feature annotation.</text>
</comment>
<evidence type="ECO:0000256" key="1">
    <source>
        <dbReference type="ARBA" id="ARBA00022428"/>
    </source>
</evidence>
<dbReference type="GO" id="GO:0032259">
    <property type="term" value="P:methylation"/>
    <property type="evidence" value="ECO:0007669"/>
    <property type="project" value="UniProtKB-KW"/>
</dbReference>
<dbReference type="Gene3D" id="3.40.50.150">
    <property type="entry name" value="Vaccinia Virus protein VP39"/>
    <property type="match status" value="1"/>
</dbReference>
<dbReference type="SUPFAM" id="SSF53335">
    <property type="entry name" value="S-adenosyl-L-methionine-dependent methyltransferases"/>
    <property type="match status" value="1"/>
</dbReference>
<keyword evidence="4 5" id="KW-0949">S-adenosyl-L-methionine</keyword>
<proteinExistence type="inferred from homology"/>
<sequence length="227" mass="26528">MEKDKKFVKEKFEKIVKRYDLVNLIGSLGQDKLWRKRVAEFFKDQKSPILDLCCGPYTLSVEIFKKNPYPLFALDFSFSMLYYGKKRILNYLIYPVCGDAEILPFKNNTFGGISIAFGLRNLPNIEKALKEFYRVLKLNGLLAILEFSWPKNRFFKKIYQIYLDKYIPLLGGILTGNKASYLYLADSIKKFLAPDEIKKMLLETGFKEVKYEFLTMGIVTLYTAYKV</sequence>
<dbReference type="UniPathway" id="UPA00079">
    <property type="reaction ID" value="UER00169"/>
</dbReference>
<dbReference type="InterPro" id="IPR029063">
    <property type="entry name" value="SAM-dependent_MTases_sf"/>
</dbReference>
<evidence type="ECO:0000256" key="3">
    <source>
        <dbReference type="ARBA" id="ARBA00022679"/>
    </source>
</evidence>
<comment type="catalytic activity">
    <reaction evidence="5">
        <text>a 2-demethylmenaquinol + S-adenosyl-L-methionine = a menaquinol + S-adenosyl-L-homocysteine + H(+)</text>
        <dbReference type="Rhea" id="RHEA:42640"/>
        <dbReference type="Rhea" id="RHEA-COMP:9539"/>
        <dbReference type="Rhea" id="RHEA-COMP:9563"/>
        <dbReference type="ChEBI" id="CHEBI:15378"/>
        <dbReference type="ChEBI" id="CHEBI:18151"/>
        <dbReference type="ChEBI" id="CHEBI:55437"/>
        <dbReference type="ChEBI" id="CHEBI:57856"/>
        <dbReference type="ChEBI" id="CHEBI:59789"/>
        <dbReference type="EC" id="2.1.1.163"/>
    </reaction>
</comment>
<dbReference type="Pfam" id="PF01209">
    <property type="entry name" value="Ubie_methyltran"/>
    <property type="match status" value="1"/>
</dbReference>
<dbReference type="AlphaFoldDB" id="A0A7V4JP84"/>
<comment type="similarity">
    <text evidence="5">Belongs to the class I-like SAM-binding methyltransferase superfamily. MenG/UbiE family.</text>
</comment>
<dbReference type="EC" id="2.1.1.163" evidence="5"/>
<comment type="caution">
    <text evidence="6">The sequence shown here is derived from an EMBL/GenBank/DDBJ whole genome shotgun (WGS) entry which is preliminary data.</text>
</comment>
<name>A0A7V4JP84_9BACT</name>
<dbReference type="PROSITE" id="PS51608">
    <property type="entry name" value="SAM_MT_UBIE"/>
    <property type="match status" value="1"/>
</dbReference>
<keyword evidence="1 5" id="KW-0474">Menaquinone biosynthesis</keyword>
<accession>A0A7V4JP84</accession>
<comment type="function">
    <text evidence="5">Methyltransferase required for the conversion of demethylmenaquinol (DMKH2) to menaquinol (MKH2).</text>
</comment>
<keyword evidence="3 5" id="KW-0808">Transferase</keyword>
<evidence type="ECO:0000313" key="6">
    <source>
        <dbReference type="EMBL" id="HGU15168.1"/>
    </source>
</evidence>
<keyword evidence="6" id="KW-0830">Ubiquinone</keyword>
<evidence type="ECO:0000256" key="4">
    <source>
        <dbReference type="ARBA" id="ARBA00022691"/>
    </source>
</evidence>
<dbReference type="PANTHER" id="PTHR43591:SF24">
    <property type="entry name" value="2-METHOXY-6-POLYPRENYL-1,4-BENZOQUINOL METHYLASE, MITOCHONDRIAL"/>
    <property type="match status" value="1"/>
</dbReference>
<dbReference type="CDD" id="cd02440">
    <property type="entry name" value="AdoMet_MTases"/>
    <property type="match status" value="1"/>
</dbReference>
<comment type="pathway">
    <text evidence="5">Quinol/quinone metabolism; menaquinone biosynthesis; menaquinol from 1,4-dihydroxy-2-naphthoate: step 2/2.</text>
</comment>
<dbReference type="NCBIfam" id="TIGR01934">
    <property type="entry name" value="MenG_MenH_UbiE"/>
    <property type="match status" value="1"/>
</dbReference>
<dbReference type="HAMAP" id="MF_01813">
    <property type="entry name" value="MenG_UbiE_methyltr"/>
    <property type="match status" value="1"/>
</dbReference>
<dbReference type="PANTHER" id="PTHR43591">
    <property type="entry name" value="METHYLTRANSFERASE"/>
    <property type="match status" value="1"/>
</dbReference>
<feature type="binding site" evidence="5">
    <location>
        <begin position="99"/>
        <end position="100"/>
    </location>
    <ligand>
        <name>S-adenosyl-L-methionine</name>
        <dbReference type="ChEBI" id="CHEBI:59789"/>
    </ligand>
</feature>
<evidence type="ECO:0000256" key="5">
    <source>
        <dbReference type="HAMAP-Rule" id="MF_01813"/>
    </source>
</evidence>
<dbReference type="GO" id="GO:0043770">
    <property type="term" value="F:demethylmenaquinone methyltransferase activity"/>
    <property type="evidence" value="ECO:0007669"/>
    <property type="project" value="UniProtKB-UniRule"/>
</dbReference>
<dbReference type="GO" id="GO:0009234">
    <property type="term" value="P:menaquinone biosynthetic process"/>
    <property type="evidence" value="ECO:0007669"/>
    <property type="project" value="UniProtKB-UniRule"/>
</dbReference>
<gene>
    <name evidence="5" type="primary">menG</name>
    <name evidence="6" type="ORF">ENU91_00675</name>
</gene>
<feature type="binding site" evidence="5">
    <location>
        <position position="75"/>
    </location>
    <ligand>
        <name>S-adenosyl-L-methionine</name>
        <dbReference type="ChEBI" id="CHEBI:59789"/>
    </ligand>
</feature>
<evidence type="ECO:0000256" key="2">
    <source>
        <dbReference type="ARBA" id="ARBA00022603"/>
    </source>
</evidence>
<organism evidence="6">
    <name type="scientific">Thermodesulfobacterium geofontis</name>
    <dbReference type="NCBI Taxonomy" id="1295609"/>
    <lineage>
        <taxon>Bacteria</taxon>
        <taxon>Pseudomonadati</taxon>
        <taxon>Thermodesulfobacteriota</taxon>
        <taxon>Thermodesulfobacteria</taxon>
        <taxon>Thermodesulfobacteriales</taxon>
        <taxon>Thermodesulfobacteriaceae</taxon>
        <taxon>Thermodesulfobacterium</taxon>
    </lineage>
</organism>
<dbReference type="EMBL" id="DTEI01000012">
    <property type="protein sequence ID" value="HGU15168.1"/>
    <property type="molecule type" value="Genomic_DNA"/>
</dbReference>